<dbReference type="InterPro" id="IPR010093">
    <property type="entry name" value="SinI_DNA-bd"/>
</dbReference>
<dbReference type="InterPro" id="IPR009061">
    <property type="entry name" value="DNA-bd_dom_put_sf"/>
</dbReference>
<organism evidence="2">
    <name type="scientific">marine sediment metagenome</name>
    <dbReference type="NCBI Taxonomy" id="412755"/>
    <lineage>
        <taxon>unclassified sequences</taxon>
        <taxon>metagenomes</taxon>
        <taxon>ecological metagenomes</taxon>
    </lineage>
</organism>
<comment type="caution">
    <text evidence="2">The sequence shown here is derived from an EMBL/GenBank/DDBJ whole genome shotgun (WGS) entry which is preliminary data.</text>
</comment>
<dbReference type="AlphaFoldDB" id="X1M973"/>
<feature type="non-terminal residue" evidence="2">
    <location>
        <position position="1"/>
    </location>
</feature>
<dbReference type="Pfam" id="PF12728">
    <property type="entry name" value="HTH_17"/>
    <property type="match status" value="1"/>
</dbReference>
<sequence length="68" mass="8092">EVIRDEIAQFNHAETEDLIKAREVCEYLQVSKVTLYKWLKQGKVIGYYLGTRLFFKKSEIENALKKRI</sequence>
<name>X1M973_9ZZZZ</name>
<reference evidence="2" key="1">
    <citation type="journal article" date="2014" name="Front. Microbiol.">
        <title>High frequency of phylogenetically diverse reductive dehalogenase-homologous genes in deep subseafloor sedimentary metagenomes.</title>
        <authorList>
            <person name="Kawai M."/>
            <person name="Futagami T."/>
            <person name="Toyoda A."/>
            <person name="Takaki Y."/>
            <person name="Nishi S."/>
            <person name="Hori S."/>
            <person name="Arai W."/>
            <person name="Tsubouchi T."/>
            <person name="Morono Y."/>
            <person name="Uchiyama I."/>
            <person name="Ito T."/>
            <person name="Fujiyama A."/>
            <person name="Inagaki F."/>
            <person name="Takami H."/>
        </authorList>
    </citation>
    <scope>NUCLEOTIDE SEQUENCE</scope>
    <source>
        <strain evidence="2">Expedition CK06-06</strain>
    </source>
</reference>
<protein>
    <recommendedName>
        <fullName evidence="1">Helix-turn-helix domain-containing protein</fullName>
    </recommendedName>
</protein>
<evidence type="ECO:0000259" key="1">
    <source>
        <dbReference type="Pfam" id="PF12728"/>
    </source>
</evidence>
<gene>
    <name evidence="2" type="ORF">S06H3_20074</name>
</gene>
<accession>X1M973</accession>
<feature type="domain" description="Helix-turn-helix" evidence="1">
    <location>
        <begin position="21"/>
        <end position="67"/>
    </location>
</feature>
<evidence type="ECO:0000313" key="2">
    <source>
        <dbReference type="EMBL" id="GAI11245.1"/>
    </source>
</evidence>
<dbReference type="GO" id="GO:0003677">
    <property type="term" value="F:DNA binding"/>
    <property type="evidence" value="ECO:0007669"/>
    <property type="project" value="InterPro"/>
</dbReference>
<proteinExistence type="predicted"/>
<dbReference type="InterPro" id="IPR041657">
    <property type="entry name" value="HTH_17"/>
</dbReference>
<dbReference type="SUPFAM" id="SSF46955">
    <property type="entry name" value="Putative DNA-binding domain"/>
    <property type="match status" value="1"/>
</dbReference>
<dbReference type="NCBIfam" id="TIGR01764">
    <property type="entry name" value="excise"/>
    <property type="match status" value="1"/>
</dbReference>
<dbReference type="EMBL" id="BARV01010357">
    <property type="protein sequence ID" value="GAI11245.1"/>
    <property type="molecule type" value="Genomic_DNA"/>
</dbReference>